<evidence type="ECO:0000313" key="2">
    <source>
        <dbReference type="Proteomes" id="UP001428341"/>
    </source>
</evidence>
<protein>
    <recommendedName>
        <fullName evidence="3">Thionin-like protein 2</fullName>
    </recommendedName>
</protein>
<keyword evidence="2" id="KW-1185">Reference proteome</keyword>
<name>A0AAP0R095_9ROSI</name>
<sequence length="163" mass="18440">MLFSSHILLQRIQKLRKMEKQQVLKFIVMVSIMLGLLVGQPTADGTWDCYEDCFYDCVTGGLGIILQPTACHIKCAKQCAFGGTSLESMKDPQSFCKLGCVTSKCTKLDTKEKPGNLFKLNLSSFSKGKRKVKAVWIPAQRHAPRYNFYHLPLKNSICYHINM</sequence>
<dbReference type="EMBL" id="JBCGBO010000001">
    <property type="protein sequence ID" value="KAK9229185.1"/>
    <property type="molecule type" value="Genomic_DNA"/>
</dbReference>
<comment type="caution">
    <text evidence="1">The sequence shown here is derived from an EMBL/GenBank/DDBJ whole genome shotgun (WGS) entry which is preliminary data.</text>
</comment>
<dbReference type="InterPro" id="IPR038975">
    <property type="entry name" value="THNL"/>
</dbReference>
<dbReference type="Proteomes" id="UP001428341">
    <property type="component" value="Unassembled WGS sequence"/>
</dbReference>
<dbReference type="AlphaFoldDB" id="A0AAP0R095"/>
<proteinExistence type="predicted"/>
<evidence type="ECO:0000313" key="1">
    <source>
        <dbReference type="EMBL" id="KAK9229185.1"/>
    </source>
</evidence>
<evidence type="ECO:0008006" key="3">
    <source>
        <dbReference type="Google" id="ProtNLM"/>
    </source>
</evidence>
<accession>A0AAP0R095</accession>
<organism evidence="1 2">
    <name type="scientific">Citrus x changshan-huyou</name>
    <dbReference type="NCBI Taxonomy" id="2935761"/>
    <lineage>
        <taxon>Eukaryota</taxon>
        <taxon>Viridiplantae</taxon>
        <taxon>Streptophyta</taxon>
        <taxon>Embryophyta</taxon>
        <taxon>Tracheophyta</taxon>
        <taxon>Spermatophyta</taxon>
        <taxon>Magnoliopsida</taxon>
        <taxon>eudicotyledons</taxon>
        <taxon>Gunneridae</taxon>
        <taxon>Pentapetalae</taxon>
        <taxon>rosids</taxon>
        <taxon>malvids</taxon>
        <taxon>Sapindales</taxon>
        <taxon>Rutaceae</taxon>
        <taxon>Aurantioideae</taxon>
        <taxon>Citrus</taxon>
    </lineage>
</organism>
<gene>
    <name evidence="1" type="ORF">WN944_022144</name>
</gene>
<dbReference type="PANTHER" id="PTHR36312">
    <property type="entry name" value="THIONIN-LIKE PROTEIN 1"/>
    <property type="match status" value="1"/>
</dbReference>
<dbReference type="PANTHER" id="PTHR36312:SF15">
    <property type="entry name" value="THIONIN-LIKE PROTEIN"/>
    <property type="match status" value="1"/>
</dbReference>
<reference evidence="1 2" key="1">
    <citation type="submission" date="2024-05" db="EMBL/GenBank/DDBJ databases">
        <title>Haplotype-resolved chromosome-level genome assembly of Huyou (Citrus changshanensis).</title>
        <authorList>
            <person name="Miao C."/>
            <person name="Chen W."/>
            <person name="Wu Y."/>
            <person name="Wang L."/>
            <person name="Zhao S."/>
            <person name="Grierson D."/>
            <person name="Xu C."/>
            <person name="Chen K."/>
        </authorList>
    </citation>
    <scope>NUCLEOTIDE SEQUENCE [LARGE SCALE GENOMIC DNA]</scope>
    <source>
        <strain evidence="1">01-14</strain>
        <tissue evidence="1">Leaf</tissue>
    </source>
</reference>